<keyword evidence="4" id="KW-1185">Reference proteome</keyword>
<evidence type="ECO:0000256" key="1">
    <source>
        <dbReference type="ARBA" id="ARBA00023004"/>
    </source>
</evidence>
<dbReference type="Proteomes" id="UP000198935">
    <property type="component" value="Unassembled WGS sequence"/>
</dbReference>
<reference evidence="4" key="1">
    <citation type="submission" date="2016-10" db="EMBL/GenBank/DDBJ databases">
        <authorList>
            <person name="Varghese N."/>
            <person name="Submissions S."/>
        </authorList>
    </citation>
    <scope>NUCLEOTIDE SEQUENCE [LARGE SCALE GENOMIC DNA]</scope>
    <source>
        <strain evidence="4">SP</strain>
    </source>
</reference>
<proteinExistence type="predicted"/>
<name>A0A1H3TPB6_9BACI</name>
<dbReference type="EMBL" id="FNPI01000015">
    <property type="protein sequence ID" value="SDZ51960.1"/>
    <property type="molecule type" value="Genomic_DNA"/>
</dbReference>
<dbReference type="SMART" id="SM00899">
    <property type="entry name" value="FeoA"/>
    <property type="match status" value="1"/>
</dbReference>
<evidence type="ECO:0000259" key="2">
    <source>
        <dbReference type="SMART" id="SM00899"/>
    </source>
</evidence>
<gene>
    <name evidence="3" type="ORF">SAMN05421736_115129</name>
</gene>
<dbReference type="InterPro" id="IPR008988">
    <property type="entry name" value="Transcriptional_repressor_C"/>
</dbReference>
<organism evidence="3 4">
    <name type="scientific">Evansella caseinilytica</name>
    <dbReference type="NCBI Taxonomy" id="1503961"/>
    <lineage>
        <taxon>Bacteria</taxon>
        <taxon>Bacillati</taxon>
        <taxon>Bacillota</taxon>
        <taxon>Bacilli</taxon>
        <taxon>Bacillales</taxon>
        <taxon>Bacillaceae</taxon>
        <taxon>Evansella</taxon>
    </lineage>
</organism>
<sequence length="78" mass="8692">MQLSELSVGERAKIVDISGCQLLIQKRLNHMGIFENCEVLLQNMLPFGGPCMISCGEQCISIRKKEAKTIVVEKLPCK</sequence>
<protein>
    <submittedName>
        <fullName evidence="3">Ferrous iron transport protein A</fullName>
    </submittedName>
</protein>
<evidence type="ECO:0000313" key="3">
    <source>
        <dbReference type="EMBL" id="SDZ51960.1"/>
    </source>
</evidence>
<dbReference type="InterPro" id="IPR007167">
    <property type="entry name" value="Fe-transptr_FeoA-like"/>
</dbReference>
<dbReference type="PANTHER" id="PTHR42954">
    <property type="entry name" value="FE(2+) TRANSPORT PROTEIN A"/>
    <property type="match status" value="1"/>
</dbReference>
<keyword evidence="1" id="KW-0408">Iron</keyword>
<evidence type="ECO:0000313" key="4">
    <source>
        <dbReference type="Proteomes" id="UP000198935"/>
    </source>
</evidence>
<dbReference type="Gene3D" id="2.30.30.90">
    <property type="match status" value="1"/>
</dbReference>
<dbReference type="SUPFAM" id="SSF50037">
    <property type="entry name" value="C-terminal domain of transcriptional repressors"/>
    <property type="match status" value="1"/>
</dbReference>
<dbReference type="InterPro" id="IPR038157">
    <property type="entry name" value="FeoA_core_dom"/>
</dbReference>
<dbReference type="Pfam" id="PF04023">
    <property type="entry name" value="FeoA"/>
    <property type="match status" value="1"/>
</dbReference>
<dbReference type="AlphaFoldDB" id="A0A1H3TPB6"/>
<dbReference type="OrthoDB" id="9811076at2"/>
<dbReference type="PANTHER" id="PTHR42954:SF1">
    <property type="entry name" value="FERROUS IRON TRANSPORTER FEOA DOMAIN-CONTAINING PROTEIN"/>
    <property type="match status" value="1"/>
</dbReference>
<dbReference type="STRING" id="1503961.SAMN05421736_115129"/>
<feature type="domain" description="Ferrous iron transporter FeoA-like" evidence="2">
    <location>
        <begin position="1"/>
        <end position="74"/>
    </location>
</feature>
<dbReference type="InterPro" id="IPR052713">
    <property type="entry name" value="FeoA"/>
</dbReference>
<dbReference type="GO" id="GO:0046914">
    <property type="term" value="F:transition metal ion binding"/>
    <property type="evidence" value="ECO:0007669"/>
    <property type="project" value="InterPro"/>
</dbReference>
<accession>A0A1H3TPB6</accession>